<accession>A0AB34FJH3</accession>
<evidence type="ECO:0000313" key="1">
    <source>
        <dbReference type="EMBL" id="KAJ6438435.1"/>
    </source>
</evidence>
<dbReference type="Proteomes" id="UP001163105">
    <property type="component" value="Unassembled WGS sequence"/>
</dbReference>
<dbReference type="EMBL" id="JAQHRD010000008">
    <property type="protein sequence ID" value="KAJ6438435.1"/>
    <property type="molecule type" value="Genomic_DNA"/>
</dbReference>
<organism evidence="1 2">
    <name type="scientific">Purpureocillium lavendulum</name>
    <dbReference type="NCBI Taxonomy" id="1247861"/>
    <lineage>
        <taxon>Eukaryota</taxon>
        <taxon>Fungi</taxon>
        <taxon>Dikarya</taxon>
        <taxon>Ascomycota</taxon>
        <taxon>Pezizomycotina</taxon>
        <taxon>Sordariomycetes</taxon>
        <taxon>Hypocreomycetidae</taxon>
        <taxon>Hypocreales</taxon>
        <taxon>Ophiocordycipitaceae</taxon>
        <taxon>Purpureocillium</taxon>
    </lineage>
</organism>
<proteinExistence type="predicted"/>
<protein>
    <submittedName>
        <fullName evidence="1">Zn(2)-C6 fungal-type domain-containing protein</fullName>
    </submittedName>
</protein>
<reference evidence="1" key="1">
    <citation type="submission" date="2023-01" db="EMBL/GenBank/DDBJ databases">
        <title>The growth and conidiation of Purpureocillium lavendulum are regulated by nitrogen source and histone H3K14 acetylation.</title>
        <authorList>
            <person name="Tang P."/>
            <person name="Han J."/>
            <person name="Zhang C."/>
            <person name="Tang P."/>
            <person name="Qi F."/>
            <person name="Zhang K."/>
            <person name="Liang L."/>
        </authorList>
    </citation>
    <scope>NUCLEOTIDE SEQUENCE</scope>
    <source>
        <strain evidence="1">YMF1.00683</strain>
    </source>
</reference>
<comment type="caution">
    <text evidence="1">The sequence shown here is derived from an EMBL/GenBank/DDBJ whole genome shotgun (WGS) entry which is preliminary data.</text>
</comment>
<keyword evidence="2" id="KW-1185">Reference proteome</keyword>
<dbReference type="AlphaFoldDB" id="A0AB34FJH3"/>
<name>A0AB34FJH3_9HYPO</name>
<gene>
    <name evidence="1" type="ORF">O9K51_09027</name>
</gene>
<evidence type="ECO:0000313" key="2">
    <source>
        <dbReference type="Proteomes" id="UP001163105"/>
    </source>
</evidence>
<sequence>MAGKTPRIKVERLLSESRVPLMKYDDIMMREPSFKLERGEDYLRWLRELEQCANSAGLLGHLDGTAVRPEKPGPLRALFDKNRVAMNNFVFWNIHPSLTEGRDKEKVWLDALADSEVDVESVLACARGCFDEKELIDDFLSYPIRKAFLILPVMDAHTAMTHLNYEWDNLKEFVPEFSDDHYIGAAAFLVAYVDSRLFRDICTGPLSSRGSADEVRALIEARLQKT</sequence>